<dbReference type="Proteomes" id="UP000750711">
    <property type="component" value="Unassembled WGS sequence"/>
</dbReference>
<organism evidence="1 2">
    <name type="scientific">Trichoglossum hirsutum</name>
    <dbReference type="NCBI Taxonomy" id="265104"/>
    <lineage>
        <taxon>Eukaryota</taxon>
        <taxon>Fungi</taxon>
        <taxon>Dikarya</taxon>
        <taxon>Ascomycota</taxon>
        <taxon>Pezizomycotina</taxon>
        <taxon>Geoglossomycetes</taxon>
        <taxon>Geoglossales</taxon>
        <taxon>Geoglossaceae</taxon>
        <taxon>Trichoglossum</taxon>
    </lineage>
</organism>
<dbReference type="AlphaFoldDB" id="A0A9P8LER3"/>
<dbReference type="PANTHER" id="PTHR12459:SF15">
    <property type="entry name" value="TRANSMEMBRANE PROTEIN 135"/>
    <property type="match status" value="1"/>
</dbReference>
<evidence type="ECO:0000313" key="2">
    <source>
        <dbReference type="Proteomes" id="UP000750711"/>
    </source>
</evidence>
<dbReference type="InterPro" id="IPR026749">
    <property type="entry name" value="Tmem135"/>
</dbReference>
<accession>A0A9P8LER3</accession>
<proteinExistence type="predicted"/>
<dbReference type="PANTHER" id="PTHR12459">
    <property type="entry name" value="TRANSMEMBRANE PROTEIN 135-RELATED"/>
    <property type="match status" value="1"/>
</dbReference>
<name>A0A9P8LER3_9PEZI</name>
<sequence length="333" mass="36877">MKLLHTRSDSARVGVAASSKTTPYAKPAESVSLVPGESDGLCSGTAPPRAGKTMDLTLYAVTRALDVVIGEIWSRRRTRRVSAGRWTRFESFVDRTADAGVFALSSGMVMWAWFYLPDRLPREYNRWIREAAQVDGRLVEALRRVRCGDFVYGKETGQAPLLQGMCKDHGWPLEWGDPSKTIPIPCEMVHMGVGSSCELHAASRFARAFKFALATYLPINIIMRVRTPSRGAFIQAFKDAARSSAFLGAFVSLFYYSVCLSRTRLGPRLISNDVITPLMWDGGLCVGAGCTMCGWSILIEAARRRQEVAFFVAPRAAAVLLPRRYEKKVGSSY</sequence>
<keyword evidence="2" id="KW-1185">Reference proteome</keyword>
<evidence type="ECO:0000313" key="1">
    <source>
        <dbReference type="EMBL" id="KAH0562639.1"/>
    </source>
</evidence>
<comment type="caution">
    <text evidence="1">The sequence shown here is derived from an EMBL/GenBank/DDBJ whole genome shotgun (WGS) entry which is preliminary data.</text>
</comment>
<gene>
    <name evidence="1" type="ORF">GP486_002679</name>
</gene>
<reference evidence="1" key="1">
    <citation type="submission" date="2021-03" db="EMBL/GenBank/DDBJ databases">
        <title>Comparative genomics and phylogenomic investigation of the class Geoglossomycetes provide insights into ecological specialization and systematics.</title>
        <authorList>
            <person name="Melie T."/>
            <person name="Pirro S."/>
            <person name="Miller A.N."/>
            <person name="Quandt A."/>
        </authorList>
    </citation>
    <scope>NUCLEOTIDE SEQUENCE</scope>
    <source>
        <strain evidence="1">CAQ_001_2017</strain>
    </source>
</reference>
<evidence type="ECO:0008006" key="3">
    <source>
        <dbReference type="Google" id="ProtNLM"/>
    </source>
</evidence>
<protein>
    <recommendedName>
        <fullName evidence="3">Integral membrane protein</fullName>
    </recommendedName>
</protein>
<dbReference type="EMBL" id="JAGHQM010000314">
    <property type="protein sequence ID" value="KAH0562639.1"/>
    <property type="molecule type" value="Genomic_DNA"/>
</dbReference>